<dbReference type="RefSeq" id="WP_150405852.1">
    <property type="nucleotide sequence ID" value="NZ_VXLC01000018.1"/>
</dbReference>
<proteinExistence type="predicted"/>
<keyword evidence="2" id="KW-0012">Acyltransferase</keyword>
<evidence type="ECO:0000259" key="3">
    <source>
        <dbReference type="PROSITE" id="PS51186"/>
    </source>
</evidence>
<feature type="domain" description="N-acetyltransferase" evidence="3">
    <location>
        <begin position="4"/>
        <end position="147"/>
    </location>
</feature>
<evidence type="ECO:0000256" key="1">
    <source>
        <dbReference type="ARBA" id="ARBA00022679"/>
    </source>
</evidence>
<comment type="caution">
    <text evidence="4">The sequence shown here is derived from an EMBL/GenBank/DDBJ whole genome shotgun (WGS) entry which is preliminary data.</text>
</comment>
<keyword evidence="1 4" id="KW-0808">Transferase</keyword>
<dbReference type="GO" id="GO:0016747">
    <property type="term" value="F:acyltransferase activity, transferring groups other than amino-acyl groups"/>
    <property type="evidence" value="ECO:0007669"/>
    <property type="project" value="InterPro"/>
</dbReference>
<gene>
    <name evidence="4" type="ORF">F3087_32090</name>
</gene>
<dbReference type="Pfam" id="PF00583">
    <property type="entry name" value="Acetyltransf_1"/>
    <property type="match status" value="1"/>
</dbReference>
<reference evidence="4 5" key="1">
    <citation type="submission" date="2019-09" db="EMBL/GenBank/DDBJ databases">
        <authorList>
            <person name="Wang X."/>
        </authorList>
    </citation>
    <scope>NUCLEOTIDE SEQUENCE [LARGE SCALE GENOMIC DNA]</scope>
    <source>
        <strain evidence="4 5">CICC 11023</strain>
    </source>
</reference>
<dbReference type="PROSITE" id="PS51186">
    <property type="entry name" value="GNAT"/>
    <property type="match status" value="1"/>
</dbReference>
<dbReference type="InterPro" id="IPR000182">
    <property type="entry name" value="GNAT_dom"/>
</dbReference>
<protein>
    <submittedName>
        <fullName evidence="4">GNAT family N-acetyltransferase</fullName>
    </submittedName>
</protein>
<organism evidence="4 5">
    <name type="scientific">Nocardia colli</name>
    <dbReference type="NCBI Taxonomy" id="2545717"/>
    <lineage>
        <taxon>Bacteria</taxon>
        <taxon>Bacillati</taxon>
        <taxon>Actinomycetota</taxon>
        <taxon>Actinomycetes</taxon>
        <taxon>Mycobacteriales</taxon>
        <taxon>Nocardiaceae</taxon>
        <taxon>Nocardia</taxon>
    </lineage>
</organism>
<evidence type="ECO:0000256" key="2">
    <source>
        <dbReference type="ARBA" id="ARBA00023315"/>
    </source>
</evidence>
<dbReference type="InterPro" id="IPR016181">
    <property type="entry name" value="Acyl_CoA_acyltransferase"/>
</dbReference>
<dbReference type="SUPFAM" id="SSF55729">
    <property type="entry name" value="Acyl-CoA N-acyltransferases (Nat)"/>
    <property type="match status" value="1"/>
</dbReference>
<dbReference type="PANTHER" id="PTHR43877">
    <property type="entry name" value="AMINOALKYLPHOSPHONATE N-ACETYLTRANSFERASE-RELATED-RELATED"/>
    <property type="match status" value="1"/>
</dbReference>
<dbReference type="EMBL" id="VXLC01000018">
    <property type="protein sequence ID" value="KAA8884631.1"/>
    <property type="molecule type" value="Genomic_DNA"/>
</dbReference>
<dbReference type="AlphaFoldDB" id="A0A5N0EAW4"/>
<dbReference type="CDD" id="cd04301">
    <property type="entry name" value="NAT_SF"/>
    <property type="match status" value="1"/>
</dbReference>
<dbReference type="PANTHER" id="PTHR43877:SF1">
    <property type="entry name" value="ACETYLTRANSFERASE"/>
    <property type="match status" value="1"/>
</dbReference>
<dbReference type="Gene3D" id="3.40.630.30">
    <property type="match status" value="1"/>
</dbReference>
<evidence type="ECO:0000313" key="4">
    <source>
        <dbReference type="EMBL" id="KAA8884631.1"/>
    </source>
</evidence>
<dbReference type="OrthoDB" id="273614at2"/>
<accession>A0A5N0EAW4</accession>
<name>A0A5N0EAW4_9NOCA</name>
<evidence type="ECO:0000313" key="5">
    <source>
        <dbReference type="Proteomes" id="UP000323876"/>
    </source>
</evidence>
<dbReference type="Proteomes" id="UP000323876">
    <property type="component" value="Unassembled WGS sequence"/>
</dbReference>
<keyword evidence="5" id="KW-1185">Reference proteome</keyword>
<sequence>MSDIQISTALHATAELAQELNALVRQLSKTAAPLTVDALAELIESDSATLLLAETDARLVGTLTLITYAIPTGIRARIEDVVVDESARGKGVALELTNTAVELARKAGARTVDLTSRPSREAANRLYQRAGFTPRDSLTYRLPLEQN</sequence>
<dbReference type="InterPro" id="IPR050832">
    <property type="entry name" value="Bact_Acetyltransf"/>
</dbReference>